<organism evidence="1 2">
    <name type="scientific">Leptospira interrogans serovar Bataviae</name>
    <dbReference type="NCBI Taxonomy" id="312175"/>
    <lineage>
        <taxon>Bacteria</taxon>
        <taxon>Pseudomonadati</taxon>
        <taxon>Spirochaetota</taxon>
        <taxon>Spirochaetia</taxon>
        <taxon>Leptospirales</taxon>
        <taxon>Leptospiraceae</taxon>
        <taxon>Leptospira</taxon>
    </lineage>
</organism>
<name>A0AAP9WNE7_LEPIR</name>
<gene>
    <name evidence="1" type="ORF">Lepto1489_21440</name>
</gene>
<geneLocation type="plasmid" evidence="1 2">
    <name>p1</name>
</geneLocation>
<dbReference type="Proteomes" id="UP000663255">
    <property type="component" value="Plasmid p1"/>
</dbReference>
<accession>A0AAP9WNE7</accession>
<evidence type="ECO:0000313" key="1">
    <source>
        <dbReference type="EMBL" id="QOI52963.1"/>
    </source>
</evidence>
<dbReference type="AlphaFoldDB" id="A0AAP9WNE7"/>
<reference evidence="1" key="1">
    <citation type="submission" date="2019-09" db="EMBL/GenBank/DDBJ databases">
        <title>Comparative Genomics of Leptospira interrogans Reveals Genome Plasticity - A Common Adaptive Strategy for Survival in Various Hosts.</title>
        <authorList>
            <person name="Ramli S.R."/>
            <person name="Bunk B."/>
            <person name="Goris M."/>
            <person name="Bhuju S."/>
            <person name="Jarek M."/>
            <person name="Sproer C."/>
            <person name="Mustakim S."/>
            <person name="Strommenger B."/>
            <person name="Pessler F."/>
        </authorList>
    </citation>
    <scope>NUCLEOTIDE SEQUENCE</scope>
    <source>
        <strain evidence="1">1489</strain>
        <plasmid evidence="1">p1</plasmid>
    </source>
</reference>
<dbReference type="EMBL" id="CP043895">
    <property type="protein sequence ID" value="QOI52963.1"/>
    <property type="molecule type" value="Genomic_DNA"/>
</dbReference>
<keyword evidence="1" id="KW-0614">Plasmid</keyword>
<sequence length="194" mass="23205">MCVFEPSDSKILFNLWVRLWYETLRDGNKFVEFVEHIDLRIPIIKNRPETLMIKSIMLPNSSCLFTEKLFIKRHIKTEYEEVQINLMDEVGCIITKACSFTNKKRTRDSFDIFLSIYQARDYGKLIKRFLKLSRENPDLLIPLVEIKEYIDNDKYLDLIFLHCENTNKVKKVISKFLKDIQISKLISNKFLRTR</sequence>
<proteinExistence type="predicted"/>
<protein>
    <submittedName>
        <fullName evidence="1">Uncharacterized protein</fullName>
    </submittedName>
</protein>
<evidence type="ECO:0000313" key="2">
    <source>
        <dbReference type="Proteomes" id="UP000663255"/>
    </source>
</evidence>
<dbReference type="RefSeq" id="WP_000337781.1">
    <property type="nucleotide sequence ID" value="NZ_CP043895.1"/>
</dbReference>